<proteinExistence type="predicted"/>
<keyword evidence="1" id="KW-0812">Transmembrane</keyword>
<organism evidence="2 3">
    <name type="scientific">Bibersteinia trehalosi Y31</name>
    <dbReference type="NCBI Taxonomy" id="1261658"/>
    <lineage>
        <taxon>Bacteria</taxon>
        <taxon>Pseudomonadati</taxon>
        <taxon>Pseudomonadota</taxon>
        <taxon>Gammaproteobacteria</taxon>
        <taxon>Pasteurellales</taxon>
        <taxon>Pasteurellaceae</taxon>
        <taxon>Bibersteinia</taxon>
    </lineage>
</organism>
<evidence type="ECO:0000313" key="3">
    <source>
        <dbReference type="Proteomes" id="UP000078358"/>
    </source>
</evidence>
<evidence type="ECO:0000256" key="1">
    <source>
        <dbReference type="SAM" id="Phobius"/>
    </source>
</evidence>
<sequence length="92" mass="11020">MYIKVLFFTLSVTIPFIYKLFMEYRDYKTFFKKSLSRILFISLFSNLFFYAKDNYMKSEGGIYILINATSVGIILILFFFIMFKIKNLIKGK</sequence>
<keyword evidence="1" id="KW-1133">Transmembrane helix</keyword>
<protein>
    <submittedName>
        <fullName evidence="2">Uncharacterized protein</fullName>
    </submittedName>
</protein>
<name>A0A179CZK5_BIBTR</name>
<feature type="transmembrane region" description="Helical" evidence="1">
    <location>
        <begin position="63"/>
        <end position="83"/>
    </location>
</feature>
<comment type="caution">
    <text evidence="2">The sequence shown here is derived from an EMBL/GenBank/DDBJ whole genome shotgun (WGS) entry which is preliminary data.</text>
</comment>
<reference evidence="2 3" key="1">
    <citation type="submission" date="2014-01" db="EMBL/GenBank/DDBJ databases">
        <authorList>
            <person name="Zuccon D."/>
        </authorList>
    </citation>
    <scope>NUCLEOTIDE SEQUENCE [LARGE SCALE GENOMIC DNA]</scope>
    <source>
        <strain evidence="2 3">Y31</strain>
    </source>
</reference>
<dbReference type="EMBL" id="JACI01000002">
    <property type="protein sequence ID" value="OAQ14948.1"/>
    <property type="molecule type" value="Genomic_DNA"/>
</dbReference>
<dbReference type="AlphaFoldDB" id="A0A179CZK5"/>
<keyword evidence="1" id="KW-0472">Membrane</keyword>
<dbReference type="PATRIC" id="fig|1261658.3.peg.1816"/>
<evidence type="ECO:0000313" key="2">
    <source>
        <dbReference type="EMBL" id="OAQ14948.1"/>
    </source>
</evidence>
<accession>A0A179CZK5</accession>
<feature type="transmembrane region" description="Helical" evidence="1">
    <location>
        <begin position="6"/>
        <end position="22"/>
    </location>
</feature>
<feature type="transmembrane region" description="Helical" evidence="1">
    <location>
        <begin position="34"/>
        <end position="51"/>
    </location>
</feature>
<gene>
    <name evidence="2" type="ORF">F480_09100</name>
</gene>
<dbReference type="Proteomes" id="UP000078358">
    <property type="component" value="Unassembled WGS sequence"/>
</dbReference>